<evidence type="ECO:0000313" key="3">
    <source>
        <dbReference type="Proteomes" id="UP000664132"/>
    </source>
</evidence>
<organism evidence="2 3">
    <name type="scientific">Cadophora malorum</name>
    <dbReference type="NCBI Taxonomy" id="108018"/>
    <lineage>
        <taxon>Eukaryota</taxon>
        <taxon>Fungi</taxon>
        <taxon>Dikarya</taxon>
        <taxon>Ascomycota</taxon>
        <taxon>Pezizomycotina</taxon>
        <taxon>Leotiomycetes</taxon>
        <taxon>Helotiales</taxon>
        <taxon>Ploettnerulaceae</taxon>
        <taxon>Cadophora</taxon>
    </lineage>
</organism>
<evidence type="ECO:0000256" key="1">
    <source>
        <dbReference type="SAM" id="SignalP"/>
    </source>
</evidence>
<dbReference type="GO" id="GO:0003677">
    <property type="term" value="F:DNA binding"/>
    <property type="evidence" value="ECO:0007669"/>
    <property type="project" value="InterPro"/>
</dbReference>
<dbReference type="GO" id="GO:0006351">
    <property type="term" value="P:DNA-templated transcription"/>
    <property type="evidence" value="ECO:0007669"/>
    <property type="project" value="InterPro"/>
</dbReference>
<dbReference type="Proteomes" id="UP000664132">
    <property type="component" value="Unassembled WGS sequence"/>
</dbReference>
<dbReference type="OrthoDB" id="4495011at2759"/>
<dbReference type="GO" id="GO:0008270">
    <property type="term" value="F:zinc ion binding"/>
    <property type="evidence" value="ECO:0007669"/>
    <property type="project" value="InterPro"/>
</dbReference>
<sequence length="383" mass="43250">MSYLTKLQAVLLLATIRSFTGSKQSSDRSLSLQMRLVTEFHQAPVNLRSSTAGTWEEWIEMEGLKRSLCLILTYLAVMNASFSTTPVMIGFEYSMELPYDERYWTADSVTAWQTLDTRSNVPPMFKSTFHQLLSEEMTQLPDPGLMALNALVAALYIHISQIRSMSLHAPNIVTEQLRERCATALRRWLMMISVFQDNDYVHNGNQTLAVGAVLLCESAFVQLYIDQSLLRGAKVDLLNADDNGQDRLFQPVTRSMEMTMAMYHTITSVRGPLSHGMQFLIRTGCIDLGIFHCLLGFRSIVFLVRWLYTLELASQDGTEESLTSEESEIVENLRACIYQSNVQSLAGLPLSKACAKLWGDVTGAMNSPWEITYRLGEYLKVFV</sequence>
<evidence type="ECO:0000313" key="2">
    <source>
        <dbReference type="EMBL" id="KAG4411433.1"/>
    </source>
</evidence>
<accession>A0A8H7W3Z2</accession>
<dbReference type="AlphaFoldDB" id="A0A8H7W3Z2"/>
<keyword evidence="3" id="KW-1185">Reference proteome</keyword>
<feature type="chain" id="PRO_5034836958" description="Transcription factor domain-containing protein" evidence="1">
    <location>
        <begin position="22"/>
        <end position="383"/>
    </location>
</feature>
<reference evidence="2" key="1">
    <citation type="submission" date="2021-02" db="EMBL/GenBank/DDBJ databases">
        <title>Genome sequence Cadophora malorum strain M34.</title>
        <authorList>
            <person name="Stefanovic E."/>
            <person name="Vu D."/>
            <person name="Scully C."/>
            <person name="Dijksterhuis J."/>
            <person name="Roader J."/>
            <person name="Houbraken J."/>
        </authorList>
    </citation>
    <scope>NUCLEOTIDE SEQUENCE</scope>
    <source>
        <strain evidence="2">M34</strain>
    </source>
</reference>
<dbReference type="EMBL" id="JAFJYH010000478">
    <property type="protein sequence ID" value="KAG4411433.1"/>
    <property type="molecule type" value="Genomic_DNA"/>
</dbReference>
<gene>
    <name evidence="2" type="ORF">IFR04_015439</name>
</gene>
<name>A0A8H7W3Z2_9HELO</name>
<feature type="signal peptide" evidence="1">
    <location>
        <begin position="1"/>
        <end position="21"/>
    </location>
</feature>
<proteinExistence type="predicted"/>
<evidence type="ECO:0008006" key="4">
    <source>
        <dbReference type="Google" id="ProtNLM"/>
    </source>
</evidence>
<keyword evidence="1" id="KW-0732">Signal</keyword>
<comment type="caution">
    <text evidence="2">The sequence shown here is derived from an EMBL/GenBank/DDBJ whole genome shotgun (WGS) entry which is preliminary data.</text>
</comment>
<protein>
    <recommendedName>
        <fullName evidence="4">Transcription factor domain-containing protein</fullName>
    </recommendedName>
</protein>